<accession>A0A1X7P6Y9</accession>
<dbReference type="PROSITE" id="PS51755">
    <property type="entry name" value="OMPR_PHOB"/>
    <property type="match status" value="1"/>
</dbReference>
<dbReference type="PANTHER" id="PTHR48111">
    <property type="entry name" value="REGULATOR OF RPOS"/>
    <property type="match status" value="1"/>
</dbReference>
<keyword evidence="5" id="KW-0804">Transcription</keyword>
<evidence type="ECO:0000259" key="8">
    <source>
        <dbReference type="PROSITE" id="PS50110"/>
    </source>
</evidence>
<dbReference type="SUPFAM" id="SSF52172">
    <property type="entry name" value="CheY-like"/>
    <property type="match status" value="1"/>
</dbReference>
<dbReference type="InterPro" id="IPR011006">
    <property type="entry name" value="CheY-like_superfamily"/>
</dbReference>
<dbReference type="InterPro" id="IPR039420">
    <property type="entry name" value="WalR-like"/>
</dbReference>
<dbReference type="InterPro" id="IPR036388">
    <property type="entry name" value="WH-like_DNA-bd_sf"/>
</dbReference>
<dbReference type="CDD" id="cd00383">
    <property type="entry name" value="trans_reg_C"/>
    <property type="match status" value="1"/>
</dbReference>
<dbReference type="GO" id="GO:0000976">
    <property type="term" value="F:transcription cis-regulatory region binding"/>
    <property type="evidence" value="ECO:0007669"/>
    <property type="project" value="TreeGrafter"/>
</dbReference>
<dbReference type="GO" id="GO:0000156">
    <property type="term" value="F:phosphorelay response regulator activity"/>
    <property type="evidence" value="ECO:0007669"/>
    <property type="project" value="TreeGrafter"/>
</dbReference>
<proteinExistence type="predicted"/>
<protein>
    <submittedName>
        <fullName evidence="10">Two component transcriptional regulator, winged helix family</fullName>
    </submittedName>
</protein>
<dbReference type="Gene3D" id="3.40.50.2300">
    <property type="match status" value="1"/>
</dbReference>
<feature type="domain" description="OmpR/PhoB-type" evidence="9">
    <location>
        <begin position="154"/>
        <end position="254"/>
    </location>
</feature>
<gene>
    <name evidence="10" type="ORF">SAMN02982922_3405</name>
</gene>
<keyword evidence="2" id="KW-0902">Two-component regulatory system</keyword>
<name>A0A1X7P6Y9_9HYPH</name>
<evidence type="ECO:0000256" key="1">
    <source>
        <dbReference type="ARBA" id="ARBA00022553"/>
    </source>
</evidence>
<evidence type="ECO:0000259" key="9">
    <source>
        <dbReference type="PROSITE" id="PS51755"/>
    </source>
</evidence>
<sequence>MFTPNLLSGTSGEDSAVRSKIVVVDDEPDLRDAVAEYLTASGYDVTAVGDAAAMREIAREQTFHLAILDISMPGEDGLSLGRWLRSKMPVGIIFATASGTSIDRIVGLELGADDYIVKPYELRELLARVRSVLRRVPAPTGTVSDDDGPLRPARRVVTFGGFSADLDGRMVTGPSGGMVEMAKSEFDVLEVFLTRANRLLSRSAIAEAIGLVEETDDSRALDIRIMRLRKKIEADPSNPRFLRTVRGEGYIFSLSDAGKTA</sequence>
<dbReference type="InterPro" id="IPR016032">
    <property type="entry name" value="Sig_transdc_resp-reg_C-effctor"/>
</dbReference>
<organism evidence="10 11">
    <name type="scientific">Mesorhizobium australicum</name>
    <dbReference type="NCBI Taxonomy" id="536018"/>
    <lineage>
        <taxon>Bacteria</taxon>
        <taxon>Pseudomonadati</taxon>
        <taxon>Pseudomonadota</taxon>
        <taxon>Alphaproteobacteria</taxon>
        <taxon>Hyphomicrobiales</taxon>
        <taxon>Phyllobacteriaceae</taxon>
        <taxon>Mesorhizobium</taxon>
    </lineage>
</organism>
<dbReference type="GO" id="GO:0032993">
    <property type="term" value="C:protein-DNA complex"/>
    <property type="evidence" value="ECO:0007669"/>
    <property type="project" value="TreeGrafter"/>
</dbReference>
<dbReference type="Gene3D" id="1.10.10.10">
    <property type="entry name" value="Winged helix-like DNA-binding domain superfamily/Winged helix DNA-binding domain"/>
    <property type="match status" value="1"/>
</dbReference>
<dbReference type="Pfam" id="PF00486">
    <property type="entry name" value="Trans_reg_C"/>
    <property type="match status" value="1"/>
</dbReference>
<evidence type="ECO:0000256" key="5">
    <source>
        <dbReference type="ARBA" id="ARBA00023163"/>
    </source>
</evidence>
<evidence type="ECO:0000256" key="4">
    <source>
        <dbReference type="ARBA" id="ARBA00023125"/>
    </source>
</evidence>
<dbReference type="GO" id="GO:0005829">
    <property type="term" value="C:cytosol"/>
    <property type="evidence" value="ECO:0007669"/>
    <property type="project" value="TreeGrafter"/>
</dbReference>
<dbReference type="Gene3D" id="6.10.250.690">
    <property type="match status" value="1"/>
</dbReference>
<keyword evidence="4 7" id="KW-0238">DNA-binding</keyword>
<dbReference type="GO" id="GO:0006355">
    <property type="term" value="P:regulation of DNA-templated transcription"/>
    <property type="evidence" value="ECO:0007669"/>
    <property type="project" value="InterPro"/>
</dbReference>
<reference evidence="10 11" key="1">
    <citation type="submission" date="2017-04" db="EMBL/GenBank/DDBJ databases">
        <authorList>
            <person name="Afonso C.L."/>
            <person name="Miller P.J."/>
            <person name="Scott M.A."/>
            <person name="Spackman E."/>
            <person name="Goraichik I."/>
            <person name="Dimitrov K.M."/>
            <person name="Suarez D.L."/>
            <person name="Swayne D.E."/>
        </authorList>
    </citation>
    <scope>NUCLEOTIDE SEQUENCE [LARGE SCALE GENOMIC DNA]</scope>
    <source>
        <strain evidence="10 11">B5P</strain>
    </source>
</reference>
<dbReference type="PROSITE" id="PS50110">
    <property type="entry name" value="RESPONSE_REGULATORY"/>
    <property type="match status" value="1"/>
</dbReference>
<dbReference type="SUPFAM" id="SSF46894">
    <property type="entry name" value="C-terminal effector domain of the bipartite response regulators"/>
    <property type="match status" value="1"/>
</dbReference>
<evidence type="ECO:0000256" key="2">
    <source>
        <dbReference type="ARBA" id="ARBA00023012"/>
    </source>
</evidence>
<dbReference type="AlphaFoldDB" id="A0A1X7P6Y9"/>
<evidence type="ECO:0000313" key="11">
    <source>
        <dbReference type="Proteomes" id="UP000193083"/>
    </source>
</evidence>
<dbReference type="SMART" id="SM00448">
    <property type="entry name" value="REC"/>
    <property type="match status" value="1"/>
</dbReference>
<feature type="DNA-binding region" description="OmpR/PhoB-type" evidence="7">
    <location>
        <begin position="154"/>
        <end position="254"/>
    </location>
</feature>
<dbReference type="SMART" id="SM00862">
    <property type="entry name" value="Trans_reg_C"/>
    <property type="match status" value="1"/>
</dbReference>
<evidence type="ECO:0000256" key="7">
    <source>
        <dbReference type="PROSITE-ProRule" id="PRU01091"/>
    </source>
</evidence>
<evidence type="ECO:0000256" key="3">
    <source>
        <dbReference type="ARBA" id="ARBA00023015"/>
    </source>
</evidence>
<dbReference type="Pfam" id="PF00072">
    <property type="entry name" value="Response_reg"/>
    <property type="match status" value="1"/>
</dbReference>
<keyword evidence="3" id="KW-0805">Transcription regulation</keyword>
<keyword evidence="11" id="KW-1185">Reference proteome</keyword>
<evidence type="ECO:0000313" key="10">
    <source>
        <dbReference type="EMBL" id="SMH46750.1"/>
    </source>
</evidence>
<keyword evidence="1 6" id="KW-0597">Phosphoprotein</keyword>
<dbReference type="Proteomes" id="UP000193083">
    <property type="component" value="Unassembled WGS sequence"/>
</dbReference>
<dbReference type="InterPro" id="IPR001867">
    <property type="entry name" value="OmpR/PhoB-type_DNA-bd"/>
</dbReference>
<evidence type="ECO:0000256" key="6">
    <source>
        <dbReference type="PROSITE-ProRule" id="PRU00169"/>
    </source>
</evidence>
<dbReference type="InterPro" id="IPR001789">
    <property type="entry name" value="Sig_transdc_resp-reg_receiver"/>
</dbReference>
<dbReference type="EMBL" id="FXBL01000004">
    <property type="protein sequence ID" value="SMH46750.1"/>
    <property type="molecule type" value="Genomic_DNA"/>
</dbReference>
<dbReference type="PANTHER" id="PTHR48111:SF4">
    <property type="entry name" value="DNA-BINDING DUAL TRANSCRIPTIONAL REGULATOR OMPR"/>
    <property type="match status" value="1"/>
</dbReference>
<feature type="modified residue" description="4-aspartylphosphate" evidence="6">
    <location>
        <position position="69"/>
    </location>
</feature>
<feature type="domain" description="Response regulatory" evidence="8">
    <location>
        <begin position="20"/>
        <end position="133"/>
    </location>
</feature>